<gene>
    <name evidence="2" type="ORF">HQN79_05440</name>
</gene>
<dbReference type="EMBL" id="CP054020">
    <property type="protein sequence ID" value="QKI89053.1"/>
    <property type="molecule type" value="Genomic_DNA"/>
</dbReference>
<accession>A0A7D4NNU6</accession>
<keyword evidence="3" id="KW-1185">Reference proteome</keyword>
<dbReference type="RefSeq" id="WP_173284826.1">
    <property type="nucleotide sequence ID" value="NZ_CP054020.1"/>
</dbReference>
<dbReference type="InterPro" id="IPR025356">
    <property type="entry name" value="DUF4260"/>
</dbReference>
<dbReference type="AlphaFoldDB" id="A0A7D4NNU6"/>
<evidence type="ECO:0000313" key="2">
    <source>
        <dbReference type="EMBL" id="QKI89053.1"/>
    </source>
</evidence>
<feature type="transmembrane region" description="Helical" evidence="1">
    <location>
        <begin position="12"/>
        <end position="28"/>
    </location>
</feature>
<sequence>MSFVTGNLRTVLRLEGLSILLLSALIFHQYSADWILFAWLFLVPDLAFLGYVFNSKFGAILYNTTHSMIGPALLLASGLLSDADLAISMALICFAHIGFDRALGYGLKYGSGFTDTHLGKIGSKRDT</sequence>
<proteinExistence type="predicted"/>
<dbReference type="Proteomes" id="UP000504724">
    <property type="component" value="Chromosome"/>
</dbReference>
<dbReference type="KEGG" id="txa:HQN79_05440"/>
<keyword evidence="1" id="KW-0812">Transmembrane</keyword>
<keyword evidence="1" id="KW-1133">Transmembrane helix</keyword>
<keyword evidence="1" id="KW-0472">Membrane</keyword>
<protein>
    <submittedName>
        <fullName evidence="2">DUF4260 domain-containing protein</fullName>
    </submittedName>
</protein>
<organism evidence="2 3">
    <name type="scientific">Thiomicrorhabdus xiamenensis</name>
    <dbReference type="NCBI Taxonomy" id="2739063"/>
    <lineage>
        <taxon>Bacteria</taxon>
        <taxon>Pseudomonadati</taxon>
        <taxon>Pseudomonadota</taxon>
        <taxon>Gammaproteobacteria</taxon>
        <taxon>Thiotrichales</taxon>
        <taxon>Piscirickettsiaceae</taxon>
        <taxon>Thiomicrorhabdus</taxon>
    </lineage>
</organism>
<dbReference type="Pfam" id="PF14079">
    <property type="entry name" value="DUF4260"/>
    <property type="match status" value="1"/>
</dbReference>
<reference evidence="2 3" key="1">
    <citation type="submission" date="2020-05" db="EMBL/GenBank/DDBJ databases">
        <title>Thiomicrorhabdus sediminis sp.nov. and Thiomicrorhabdus xiamenensis sp.nov., novel sulfur-oxidizing bacteria isolated from coastal sediment.</title>
        <authorList>
            <person name="Liu X."/>
        </authorList>
    </citation>
    <scope>NUCLEOTIDE SEQUENCE [LARGE SCALE GENOMIC DNA]</scope>
    <source>
        <strain evidence="2 3">G2</strain>
    </source>
</reference>
<evidence type="ECO:0000256" key="1">
    <source>
        <dbReference type="SAM" id="Phobius"/>
    </source>
</evidence>
<name>A0A7D4NNU6_9GAMM</name>
<evidence type="ECO:0000313" key="3">
    <source>
        <dbReference type="Proteomes" id="UP000504724"/>
    </source>
</evidence>
<feature type="transmembrane region" description="Helical" evidence="1">
    <location>
        <begin position="34"/>
        <end position="53"/>
    </location>
</feature>